<dbReference type="VEuPathDB" id="FungiDB:RhiirA1_484706"/>
<dbReference type="Proteomes" id="UP000232688">
    <property type="component" value="Unassembled WGS sequence"/>
</dbReference>
<reference evidence="1 2" key="2">
    <citation type="submission" date="2017-10" db="EMBL/GenBank/DDBJ databases">
        <title>Genome analyses suggest a sexual origin of heterokaryosis in a supposedly ancient asexual fungus.</title>
        <authorList>
            <person name="Corradi N."/>
            <person name="Sedzielewska K."/>
            <person name="Noel J."/>
            <person name="Charron P."/>
            <person name="Farinelli L."/>
            <person name="Marton T."/>
            <person name="Kruger M."/>
            <person name="Pelin A."/>
            <person name="Brachmann A."/>
            <person name="Corradi N."/>
        </authorList>
    </citation>
    <scope>NUCLEOTIDE SEQUENCE [LARGE SCALE GENOMIC DNA]</scope>
    <source>
        <strain evidence="1 2">A1</strain>
    </source>
</reference>
<gene>
    <name evidence="1" type="ORF">RhiirA1_484706</name>
</gene>
<evidence type="ECO:0008006" key="3">
    <source>
        <dbReference type="Google" id="ProtNLM"/>
    </source>
</evidence>
<name>A0A2N0QIZ6_9GLOM</name>
<evidence type="ECO:0000313" key="2">
    <source>
        <dbReference type="Proteomes" id="UP000232688"/>
    </source>
</evidence>
<reference evidence="1 2" key="1">
    <citation type="submission" date="2017-10" db="EMBL/GenBank/DDBJ databases">
        <title>Extensive intraspecific genome diversity in a model arbuscular mycorrhizal fungus.</title>
        <authorList>
            <person name="Chen E.C.H."/>
            <person name="Morin E."/>
            <person name="Baudet D."/>
            <person name="Noel J."/>
            <person name="Ndikumana S."/>
            <person name="Charron P."/>
            <person name="St-Onge C."/>
            <person name="Giorgi J."/>
            <person name="Grigoriev I.V."/>
            <person name="Roux C."/>
            <person name="Martin F.M."/>
            <person name="Corradi N."/>
        </authorList>
    </citation>
    <scope>NUCLEOTIDE SEQUENCE [LARGE SCALE GENOMIC DNA]</scope>
    <source>
        <strain evidence="1 2">A1</strain>
    </source>
</reference>
<feature type="non-terminal residue" evidence="1">
    <location>
        <position position="1"/>
    </location>
</feature>
<dbReference type="EMBL" id="LLXH01008482">
    <property type="protein sequence ID" value="PKC51033.1"/>
    <property type="molecule type" value="Genomic_DNA"/>
</dbReference>
<proteinExistence type="predicted"/>
<dbReference type="InterPro" id="IPR029052">
    <property type="entry name" value="Metallo-depent_PP-like"/>
</dbReference>
<dbReference type="GO" id="GO:0004177">
    <property type="term" value="F:aminopeptidase activity"/>
    <property type="evidence" value="ECO:0007669"/>
    <property type="project" value="InterPro"/>
</dbReference>
<dbReference type="Pfam" id="PF02073">
    <property type="entry name" value="Peptidase_M29"/>
    <property type="match status" value="1"/>
</dbReference>
<dbReference type="SUPFAM" id="SSF56300">
    <property type="entry name" value="Metallo-dependent phosphatases"/>
    <property type="match status" value="1"/>
</dbReference>
<accession>A0A2N0QIZ6</accession>
<sequence length="98" mass="11019">IGEAYPTCYEGGRDIDESQFDELGINKSITHEDFMIGSSEMDIDGVYMTKEQEYVLNQFIQAIDEEQPDVVIIAGDLYDRAVPPVEASNPSWIRPSNT</sequence>
<comment type="caution">
    <text evidence="1">The sequence shown here is derived from an EMBL/GenBank/DDBJ whole genome shotgun (WGS) entry which is preliminary data.</text>
</comment>
<evidence type="ECO:0000313" key="1">
    <source>
        <dbReference type="EMBL" id="PKC51033.1"/>
    </source>
</evidence>
<organism evidence="1 2">
    <name type="scientific">Rhizophagus irregularis</name>
    <dbReference type="NCBI Taxonomy" id="588596"/>
    <lineage>
        <taxon>Eukaryota</taxon>
        <taxon>Fungi</taxon>
        <taxon>Fungi incertae sedis</taxon>
        <taxon>Mucoromycota</taxon>
        <taxon>Glomeromycotina</taxon>
        <taxon>Glomeromycetes</taxon>
        <taxon>Glomerales</taxon>
        <taxon>Glomeraceae</taxon>
        <taxon>Rhizophagus</taxon>
    </lineage>
</organism>
<dbReference type="GO" id="GO:0006508">
    <property type="term" value="P:proteolysis"/>
    <property type="evidence" value="ECO:0007669"/>
    <property type="project" value="InterPro"/>
</dbReference>
<dbReference type="InterPro" id="IPR000787">
    <property type="entry name" value="Peptidase_M29"/>
</dbReference>
<dbReference type="SUPFAM" id="SSF144052">
    <property type="entry name" value="Thermophilic metalloprotease-like"/>
    <property type="match status" value="1"/>
</dbReference>
<dbReference type="AlphaFoldDB" id="A0A2N0QIZ6"/>
<protein>
    <recommendedName>
        <fullName evidence="3">Calcineurin-like phosphoesterase domain-containing protein</fullName>
    </recommendedName>
</protein>
<dbReference type="Gene3D" id="3.60.21.10">
    <property type="match status" value="1"/>
</dbReference>